<gene>
    <name evidence="10" type="primary">ctse-a</name>
    <name evidence="10" type="ORF">SNAT2548_LOCUS1364</name>
</gene>
<evidence type="ECO:0000256" key="7">
    <source>
        <dbReference type="RuleBase" id="RU000454"/>
    </source>
</evidence>
<evidence type="ECO:0000256" key="2">
    <source>
        <dbReference type="ARBA" id="ARBA00022670"/>
    </source>
</evidence>
<accession>A0A812HDY2</accession>
<dbReference type="Pfam" id="PF00026">
    <property type="entry name" value="Asp"/>
    <property type="match status" value="1"/>
</dbReference>
<dbReference type="EMBL" id="CAJNDS010000075">
    <property type="protein sequence ID" value="CAE6945230.1"/>
    <property type="molecule type" value="Genomic_DNA"/>
</dbReference>
<dbReference type="Gene3D" id="2.40.70.10">
    <property type="entry name" value="Acid Proteases"/>
    <property type="match status" value="2"/>
</dbReference>
<evidence type="ECO:0000256" key="3">
    <source>
        <dbReference type="ARBA" id="ARBA00022750"/>
    </source>
</evidence>
<sequence length="416" mass="45618">MCALAMLATGLCVSFAFAEATTLAVQLTRHWRPLPDSWGRHQSTVEYFAEVEVGYPGQRLRMTFDTGSANVVIPSIHCSAPSCMPHRRYDAGQSSTSERRLCLEDVESSNYSREAVTLTFGTGQVTGHYAKDVVCLGQGFCAALSFLEATNQSEHPFLSAPFDGVLGLAFPQLSEGPGFSFFDELVKSRQLARPIFSVYFSLGGGEIMFGGVDSRRMRSELRWAPVWNPGFWQVSLSDITLDGQRTELCGAPGSFRACGAALDTGTSALAAPTRLARQLAERLQVERDCSNFHTLPILGFLLDEADWELQLAPEDYVGQDEGSCELQLMAVDVPRPHGPLLLLGDPFLRRYYTVYDRQRMLIGFALAQQNSSAPQEMLQMTEDSCDVDEAGLSPARLQEQAAAMLLSAQDSQDPSP</sequence>
<dbReference type="Proteomes" id="UP000604046">
    <property type="component" value="Unassembled WGS sequence"/>
</dbReference>
<dbReference type="FunFam" id="2.40.70.10:FF:000115">
    <property type="entry name" value="Lysosomal aspartic protease"/>
    <property type="match status" value="1"/>
</dbReference>
<evidence type="ECO:0000256" key="5">
    <source>
        <dbReference type="PIRSR" id="PIRSR601461-1"/>
    </source>
</evidence>
<dbReference type="SUPFAM" id="SSF50630">
    <property type="entry name" value="Acid proteases"/>
    <property type="match status" value="1"/>
</dbReference>
<comment type="caution">
    <text evidence="10">The sequence shown here is derived from an EMBL/GenBank/DDBJ whole genome shotgun (WGS) entry which is preliminary data.</text>
</comment>
<evidence type="ECO:0000256" key="8">
    <source>
        <dbReference type="SAM" id="SignalP"/>
    </source>
</evidence>
<evidence type="ECO:0000256" key="6">
    <source>
        <dbReference type="PIRSR" id="PIRSR601461-2"/>
    </source>
</evidence>
<organism evidence="10 11">
    <name type="scientific">Symbiodinium natans</name>
    <dbReference type="NCBI Taxonomy" id="878477"/>
    <lineage>
        <taxon>Eukaryota</taxon>
        <taxon>Sar</taxon>
        <taxon>Alveolata</taxon>
        <taxon>Dinophyceae</taxon>
        <taxon>Suessiales</taxon>
        <taxon>Symbiodiniaceae</taxon>
        <taxon>Symbiodinium</taxon>
    </lineage>
</organism>
<feature type="active site" evidence="5">
    <location>
        <position position="263"/>
    </location>
</feature>
<dbReference type="GO" id="GO:0016485">
    <property type="term" value="P:protein processing"/>
    <property type="evidence" value="ECO:0007669"/>
    <property type="project" value="UniProtKB-ARBA"/>
</dbReference>
<dbReference type="GO" id="GO:0004190">
    <property type="term" value="F:aspartic-type endopeptidase activity"/>
    <property type="evidence" value="ECO:0007669"/>
    <property type="project" value="UniProtKB-KW"/>
</dbReference>
<evidence type="ECO:0000256" key="4">
    <source>
        <dbReference type="ARBA" id="ARBA00022801"/>
    </source>
</evidence>
<dbReference type="PROSITE" id="PS51767">
    <property type="entry name" value="PEPTIDASE_A1"/>
    <property type="match status" value="1"/>
</dbReference>
<keyword evidence="2 7" id="KW-0645">Protease</keyword>
<keyword evidence="6" id="KW-1015">Disulfide bond</keyword>
<protein>
    <submittedName>
        <fullName evidence="10">Ctse-a protein</fullName>
    </submittedName>
</protein>
<dbReference type="InterPro" id="IPR001461">
    <property type="entry name" value="Aspartic_peptidase_A1"/>
</dbReference>
<dbReference type="InterPro" id="IPR021109">
    <property type="entry name" value="Peptidase_aspartic_dom_sf"/>
</dbReference>
<name>A0A812HDY2_9DINO</name>
<dbReference type="PANTHER" id="PTHR47966:SF51">
    <property type="entry name" value="BETA-SITE APP-CLEAVING ENZYME, ISOFORM A-RELATED"/>
    <property type="match status" value="1"/>
</dbReference>
<reference evidence="10" key="1">
    <citation type="submission" date="2021-02" db="EMBL/GenBank/DDBJ databases">
        <authorList>
            <person name="Dougan E. K."/>
            <person name="Rhodes N."/>
            <person name="Thang M."/>
            <person name="Chan C."/>
        </authorList>
    </citation>
    <scope>NUCLEOTIDE SEQUENCE</scope>
</reference>
<dbReference type="OrthoDB" id="771136at2759"/>
<feature type="chain" id="PRO_5032831875" evidence="8">
    <location>
        <begin position="19"/>
        <end position="416"/>
    </location>
</feature>
<feature type="signal peptide" evidence="8">
    <location>
        <begin position="1"/>
        <end position="18"/>
    </location>
</feature>
<feature type="active site" evidence="5">
    <location>
        <position position="65"/>
    </location>
</feature>
<dbReference type="InterPro" id="IPR033121">
    <property type="entry name" value="PEPTIDASE_A1"/>
</dbReference>
<comment type="similarity">
    <text evidence="1 7">Belongs to the peptidase A1 family.</text>
</comment>
<proteinExistence type="inferred from homology"/>
<dbReference type="PANTHER" id="PTHR47966">
    <property type="entry name" value="BETA-SITE APP-CLEAVING ENZYME, ISOFORM A-RELATED"/>
    <property type="match status" value="1"/>
</dbReference>
<dbReference type="InterPro" id="IPR001969">
    <property type="entry name" value="Aspartic_peptidase_AS"/>
</dbReference>
<dbReference type="InterPro" id="IPR034164">
    <property type="entry name" value="Pepsin-like_dom"/>
</dbReference>
<evidence type="ECO:0000313" key="11">
    <source>
        <dbReference type="Proteomes" id="UP000604046"/>
    </source>
</evidence>
<dbReference type="PRINTS" id="PR00792">
    <property type="entry name" value="PEPSIN"/>
</dbReference>
<dbReference type="PROSITE" id="PS00141">
    <property type="entry name" value="ASP_PROTEASE"/>
    <property type="match status" value="1"/>
</dbReference>
<evidence type="ECO:0000313" key="10">
    <source>
        <dbReference type="EMBL" id="CAE6945230.1"/>
    </source>
</evidence>
<keyword evidence="4 7" id="KW-0378">Hydrolase</keyword>
<dbReference type="AlphaFoldDB" id="A0A812HDY2"/>
<keyword evidence="3 7" id="KW-0064">Aspartyl protease</keyword>
<feature type="domain" description="Peptidase A1" evidence="9">
    <location>
        <begin position="47"/>
        <end position="365"/>
    </location>
</feature>
<keyword evidence="11" id="KW-1185">Reference proteome</keyword>
<keyword evidence="8" id="KW-0732">Signal</keyword>
<feature type="disulfide bond" evidence="6">
    <location>
        <begin position="78"/>
        <end position="83"/>
    </location>
</feature>
<evidence type="ECO:0000256" key="1">
    <source>
        <dbReference type="ARBA" id="ARBA00007447"/>
    </source>
</evidence>
<dbReference type="CDD" id="cd05471">
    <property type="entry name" value="pepsin_like"/>
    <property type="match status" value="1"/>
</dbReference>
<evidence type="ECO:0000259" key="9">
    <source>
        <dbReference type="PROSITE" id="PS51767"/>
    </source>
</evidence>